<comment type="subcellular location">
    <subcellularLocation>
        <location evidence="1 8">Cytoplasm</location>
    </subcellularLocation>
</comment>
<dbReference type="AlphaFoldDB" id="A0A6N7UYY6"/>
<dbReference type="Gene3D" id="3.40.50.620">
    <property type="entry name" value="HUPs"/>
    <property type="match status" value="1"/>
</dbReference>
<keyword evidence="4 8" id="KW-0819">tRNA processing</keyword>
<dbReference type="SMART" id="SM00977">
    <property type="entry name" value="TilS_C"/>
    <property type="match status" value="1"/>
</dbReference>
<dbReference type="GO" id="GO:0005737">
    <property type="term" value="C:cytoplasm"/>
    <property type="evidence" value="ECO:0007669"/>
    <property type="project" value="UniProtKB-SubCell"/>
</dbReference>
<comment type="catalytic activity">
    <reaction evidence="7 8">
        <text>cytidine(34) in tRNA(Ile2) + L-lysine + ATP = lysidine(34) in tRNA(Ile2) + AMP + diphosphate + H(+)</text>
        <dbReference type="Rhea" id="RHEA:43744"/>
        <dbReference type="Rhea" id="RHEA-COMP:10625"/>
        <dbReference type="Rhea" id="RHEA-COMP:10670"/>
        <dbReference type="ChEBI" id="CHEBI:15378"/>
        <dbReference type="ChEBI" id="CHEBI:30616"/>
        <dbReference type="ChEBI" id="CHEBI:32551"/>
        <dbReference type="ChEBI" id="CHEBI:33019"/>
        <dbReference type="ChEBI" id="CHEBI:82748"/>
        <dbReference type="ChEBI" id="CHEBI:83665"/>
        <dbReference type="ChEBI" id="CHEBI:456215"/>
        <dbReference type="EC" id="6.3.4.19"/>
    </reaction>
</comment>
<evidence type="ECO:0000256" key="4">
    <source>
        <dbReference type="ARBA" id="ARBA00022694"/>
    </source>
</evidence>
<evidence type="ECO:0000313" key="10">
    <source>
        <dbReference type="EMBL" id="MSR93555.1"/>
    </source>
</evidence>
<dbReference type="InterPro" id="IPR012796">
    <property type="entry name" value="Lysidine-tRNA-synth_C"/>
</dbReference>
<comment type="function">
    <text evidence="8">Ligates lysine onto the cytidine present at position 34 of the AUA codon-specific tRNA(Ile) that contains the anticodon CAU, in an ATP-dependent manner. Cytidine is converted to lysidine, thus changing the amino acid specificity of the tRNA from methionine to isoleucine.</text>
</comment>
<dbReference type="SUPFAM" id="SSF56037">
    <property type="entry name" value="PheT/TilS domain"/>
    <property type="match status" value="1"/>
</dbReference>
<organism evidence="10 11">
    <name type="scientific">Suipraeoptans intestinalis</name>
    <dbReference type="NCBI Taxonomy" id="2606628"/>
    <lineage>
        <taxon>Bacteria</taxon>
        <taxon>Bacillati</taxon>
        <taxon>Bacillota</taxon>
        <taxon>Clostridia</taxon>
        <taxon>Lachnospirales</taxon>
        <taxon>Lachnospiraceae</taxon>
        <taxon>Suipraeoptans</taxon>
    </lineage>
</organism>
<dbReference type="Pfam" id="PF11734">
    <property type="entry name" value="TilS_C"/>
    <property type="match status" value="1"/>
</dbReference>
<keyword evidence="5 8" id="KW-0547">Nucleotide-binding</keyword>
<comment type="caution">
    <text evidence="10">The sequence shown here is derived from an EMBL/GenBank/DDBJ whole genome shotgun (WGS) entry which is preliminary data.</text>
</comment>
<dbReference type="EC" id="6.3.4.19" evidence="8"/>
<dbReference type="GO" id="GO:0006400">
    <property type="term" value="P:tRNA modification"/>
    <property type="evidence" value="ECO:0007669"/>
    <property type="project" value="UniProtKB-UniRule"/>
</dbReference>
<dbReference type="GO" id="GO:0032267">
    <property type="term" value="F:tRNA(Ile)-lysidine synthase activity"/>
    <property type="evidence" value="ECO:0007669"/>
    <property type="project" value="UniProtKB-EC"/>
</dbReference>
<evidence type="ECO:0000256" key="2">
    <source>
        <dbReference type="ARBA" id="ARBA00022490"/>
    </source>
</evidence>
<dbReference type="CDD" id="cd01992">
    <property type="entry name" value="TilS_N"/>
    <property type="match status" value="1"/>
</dbReference>
<proteinExistence type="inferred from homology"/>
<protein>
    <recommendedName>
        <fullName evidence="8">tRNA(Ile)-lysidine synthase</fullName>
        <ecNumber evidence="8">6.3.4.19</ecNumber>
    </recommendedName>
    <alternativeName>
        <fullName evidence="8">tRNA(Ile)-2-lysyl-cytidine synthase</fullName>
    </alternativeName>
    <alternativeName>
        <fullName evidence="8">tRNA(Ile)-lysidine synthetase</fullName>
    </alternativeName>
</protein>
<keyword evidence="2 8" id="KW-0963">Cytoplasm</keyword>
<gene>
    <name evidence="8 10" type="primary">tilS</name>
    <name evidence="10" type="ORF">FYJ34_04585</name>
</gene>
<dbReference type="Proteomes" id="UP000434409">
    <property type="component" value="Unassembled WGS sequence"/>
</dbReference>
<evidence type="ECO:0000259" key="9">
    <source>
        <dbReference type="SMART" id="SM00977"/>
    </source>
</evidence>
<evidence type="ECO:0000256" key="8">
    <source>
        <dbReference type="HAMAP-Rule" id="MF_01161"/>
    </source>
</evidence>
<accession>A0A6N7UYY6</accession>
<evidence type="ECO:0000256" key="3">
    <source>
        <dbReference type="ARBA" id="ARBA00022598"/>
    </source>
</evidence>
<keyword evidence="6 8" id="KW-0067">ATP-binding</keyword>
<dbReference type="InterPro" id="IPR011063">
    <property type="entry name" value="TilS/TtcA_N"/>
</dbReference>
<keyword evidence="11" id="KW-1185">Reference proteome</keyword>
<dbReference type="PANTHER" id="PTHR43033">
    <property type="entry name" value="TRNA(ILE)-LYSIDINE SYNTHASE-RELATED"/>
    <property type="match status" value="1"/>
</dbReference>
<dbReference type="InterPro" id="IPR012094">
    <property type="entry name" value="tRNA_Ile_lys_synt"/>
</dbReference>
<dbReference type="InterPro" id="IPR012795">
    <property type="entry name" value="tRNA_Ile_lys_synt_N"/>
</dbReference>
<dbReference type="HAMAP" id="MF_01161">
    <property type="entry name" value="tRNA_Ile_lys_synt"/>
    <property type="match status" value="1"/>
</dbReference>
<dbReference type="NCBIfam" id="TIGR02433">
    <property type="entry name" value="lysidine_TilS_C"/>
    <property type="match status" value="1"/>
</dbReference>
<evidence type="ECO:0000256" key="7">
    <source>
        <dbReference type="ARBA" id="ARBA00048539"/>
    </source>
</evidence>
<evidence type="ECO:0000256" key="5">
    <source>
        <dbReference type="ARBA" id="ARBA00022741"/>
    </source>
</evidence>
<dbReference type="NCBIfam" id="TIGR02432">
    <property type="entry name" value="lysidine_TilS_N"/>
    <property type="match status" value="1"/>
</dbReference>
<evidence type="ECO:0000313" key="11">
    <source>
        <dbReference type="Proteomes" id="UP000434409"/>
    </source>
</evidence>
<name>A0A6N7UYY6_9FIRM</name>
<evidence type="ECO:0000256" key="1">
    <source>
        <dbReference type="ARBA" id="ARBA00004496"/>
    </source>
</evidence>
<sequence>MEQKVRTFVKQYHLLEEGDRIVLGLSGGMDSMCLLFLLLQWRKERKLEILAVHVDHQIRGEAARKDAAFVEQICKEKNVEYRLFREDVEGIAKKKKLSVEEAGREIRRELFQSEQKRWGGSKIALAHHRNDHAETLLFHLARGCGLKGLGGIAPVEGQIIRPLLCLERREIEAYVKQRQIPYREDATNQDLAYARNRIRRQILPELETVNEKALLHFWETSQRAKKAWAFLEKEADRWYRLCRKKEEGRLLLKEEEYRKIPEELREYVLQKFLWEGAGKRKDITAVHIGLLEELWGKQSGRKHCLPYRLDALRTPEGIELYPAEKEEGKRPGEEKPPAVQMRIFEKQEEVTIFPQNPYTKWFDYDKIESNVKIRHREAGDYLTIDRAGGRQKLKQYFINEKIPQRQRDAIWLAADGHHILWVIGYRQNQGYQVTDRTKRILEIKVDGGNHNGRAD</sequence>
<evidence type="ECO:0000256" key="6">
    <source>
        <dbReference type="ARBA" id="ARBA00022840"/>
    </source>
</evidence>
<dbReference type="InterPro" id="IPR014729">
    <property type="entry name" value="Rossmann-like_a/b/a_fold"/>
</dbReference>
<dbReference type="PANTHER" id="PTHR43033:SF1">
    <property type="entry name" value="TRNA(ILE)-LYSIDINE SYNTHASE-RELATED"/>
    <property type="match status" value="1"/>
</dbReference>
<dbReference type="Pfam" id="PF01171">
    <property type="entry name" value="ATP_bind_3"/>
    <property type="match status" value="1"/>
</dbReference>
<comment type="similarity">
    <text evidence="8">Belongs to the tRNA(Ile)-lysidine synthase family.</text>
</comment>
<feature type="binding site" evidence="8">
    <location>
        <begin position="26"/>
        <end position="31"/>
    </location>
    <ligand>
        <name>ATP</name>
        <dbReference type="ChEBI" id="CHEBI:30616"/>
    </ligand>
</feature>
<dbReference type="RefSeq" id="WP_154476630.1">
    <property type="nucleotide sequence ID" value="NZ_VULY01000018.1"/>
</dbReference>
<comment type="domain">
    <text evidence="8">The N-terminal region contains the highly conserved SGGXDS motif, predicted to be a P-loop motif involved in ATP binding.</text>
</comment>
<keyword evidence="3 8" id="KW-0436">Ligase</keyword>
<dbReference type="SUPFAM" id="SSF52402">
    <property type="entry name" value="Adenine nucleotide alpha hydrolases-like"/>
    <property type="match status" value="1"/>
</dbReference>
<dbReference type="GO" id="GO:0005524">
    <property type="term" value="F:ATP binding"/>
    <property type="evidence" value="ECO:0007669"/>
    <property type="project" value="UniProtKB-UniRule"/>
</dbReference>
<feature type="domain" description="Lysidine-tRNA(Ile) synthetase C-terminal" evidence="9">
    <location>
        <begin position="371"/>
        <end position="443"/>
    </location>
</feature>
<reference evidence="10 11" key="1">
    <citation type="submission" date="2019-08" db="EMBL/GenBank/DDBJ databases">
        <title>In-depth cultivation of the pig gut microbiome towards novel bacterial diversity and tailored functional studies.</title>
        <authorList>
            <person name="Wylensek D."/>
            <person name="Hitch T.C.A."/>
            <person name="Clavel T."/>
        </authorList>
    </citation>
    <scope>NUCLEOTIDE SEQUENCE [LARGE SCALE GENOMIC DNA]</scope>
    <source>
        <strain evidence="10 11">68-1-5</strain>
    </source>
</reference>
<dbReference type="EMBL" id="VULY01000018">
    <property type="protein sequence ID" value="MSR93555.1"/>
    <property type="molecule type" value="Genomic_DNA"/>
</dbReference>